<organism evidence="2 3">
    <name type="scientific">Phlebiopsis gigantea (strain 11061_1 CR5-6)</name>
    <name type="common">White-rot fungus</name>
    <name type="synonym">Peniophora gigantea</name>
    <dbReference type="NCBI Taxonomy" id="745531"/>
    <lineage>
        <taxon>Eukaryota</taxon>
        <taxon>Fungi</taxon>
        <taxon>Dikarya</taxon>
        <taxon>Basidiomycota</taxon>
        <taxon>Agaricomycotina</taxon>
        <taxon>Agaricomycetes</taxon>
        <taxon>Polyporales</taxon>
        <taxon>Phanerochaetaceae</taxon>
        <taxon>Phlebiopsis</taxon>
    </lineage>
</organism>
<dbReference type="Gene3D" id="3.10.20.90">
    <property type="entry name" value="Phosphatidylinositol 3-kinase Catalytic Subunit, Chain A, domain 1"/>
    <property type="match status" value="1"/>
</dbReference>
<dbReference type="CDD" id="cd01763">
    <property type="entry name" value="Ubl_SUMO_like"/>
    <property type="match status" value="1"/>
</dbReference>
<evidence type="ECO:0000313" key="3">
    <source>
        <dbReference type="Proteomes" id="UP000053257"/>
    </source>
</evidence>
<dbReference type="InterPro" id="IPR029071">
    <property type="entry name" value="Ubiquitin-like_domsf"/>
</dbReference>
<dbReference type="Pfam" id="PF11976">
    <property type="entry name" value="Rad60-SLD"/>
    <property type="match status" value="1"/>
</dbReference>
<keyword evidence="3" id="KW-1185">Reference proteome</keyword>
<gene>
    <name evidence="2" type="ORF">PHLGIDRAFT_96990</name>
</gene>
<dbReference type="PANTHER" id="PTHR10562">
    <property type="entry name" value="SMALL UBIQUITIN-RELATED MODIFIER"/>
    <property type="match status" value="1"/>
</dbReference>
<dbReference type="SUPFAM" id="SSF54236">
    <property type="entry name" value="Ubiquitin-like"/>
    <property type="match status" value="1"/>
</dbReference>
<dbReference type="HOGENOM" id="CLU_148322_4_4_1"/>
<evidence type="ECO:0000313" key="2">
    <source>
        <dbReference type="EMBL" id="KIP01455.1"/>
    </source>
</evidence>
<dbReference type="STRING" id="745531.A0A0C3S1Q6"/>
<dbReference type="SMART" id="SM00213">
    <property type="entry name" value="UBQ"/>
    <property type="match status" value="1"/>
</dbReference>
<dbReference type="OrthoDB" id="442921at2759"/>
<name>A0A0C3S1Q6_PHLG1</name>
<feature type="domain" description="Ubiquitin-like" evidence="1">
    <location>
        <begin position="13"/>
        <end position="89"/>
    </location>
</feature>
<sequence length="92" mass="10262">MSDGNEEKPDVKPKLTVQVQFDGQTCTVKVKPTTLFKKIFEAAETRFGQPAGAFRYNYDGERIRPEQTPAELGMEEGDIVDAHLQQTGGSWT</sequence>
<dbReference type="AlphaFoldDB" id="A0A0C3S1Q6"/>
<dbReference type="InterPro" id="IPR022617">
    <property type="entry name" value="Rad60/SUMO-like_dom"/>
</dbReference>
<dbReference type="Proteomes" id="UP000053257">
    <property type="component" value="Unassembled WGS sequence"/>
</dbReference>
<dbReference type="InterPro" id="IPR000626">
    <property type="entry name" value="Ubiquitin-like_dom"/>
</dbReference>
<dbReference type="EMBL" id="KN840788">
    <property type="protein sequence ID" value="KIP01455.1"/>
    <property type="molecule type" value="Genomic_DNA"/>
</dbReference>
<protein>
    <recommendedName>
        <fullName evidence="1">Ubiquitin-like domain-containing protein</fullName>
    </recommendedName>
</protein>
<reference evidence="2 3" key="1">
    <citation type="journal article" date="2014" name="PLoS Genet.">
        <title>Analysis of the Phlebiopsis gigantea genome, transcriptome and secretome provides insight into its pioneer colonization strategies of wood.</title>
        <authorList>
            <person name="Hori C."/>
            <person name="Ishida T."/>
            <person name="Igarashi K."/>
            <person name="Samejima M."/>
            <person name="Suzuki H."/>
            <person name="Master E."/>
            <person name="Ferreira P."/>
            <person name="Ruiz-Duenas F.J."/>
            <person name="Held B."/>
            <person name="Canessa P."/>
            <person name="Larrondo L.F."/>
            <person name="Schmoll M."/>
            <person name="Druzhinina I.S."/>
            <person name="Kubicek C.P."/>
            <person name="Gaskell J.A."/>
            <person name="Kersten P."/>
            <person name="St John F."/>
            <person name="Glasner J."/>
            <person name="Sabat G."/>
            <person name="Splinter BonDurant S."/>
            <person name="Syed K."/>
            <person name="Yadav J."/>
            <person name="Mgbeahuruike A.C."/>
            <person name="Kovalchuk A."/>
            <person name="Asiegbu F.O."/>
            <person name="Lackner G."/>
            <person name="Hoffmeister D."/>
            <person name="Rencoret J."/>
            <person name="Gutierrez A."/>
            <person name="Sun H."/>
            <person name="Lindquist E."/>
            <person name="Barry K."/>
            <person name="Riley R."/>
            <person name="Grigoriev I.V."/>
            <person name="Henrissat B."/>
            <person name="Kues U."/>
            <person name="Berka R.M."/>
            <person name="Martinez A.T."/>
            <person name="Covert S.F."/>
            <person name="Blanchette R.A."/>
            <person name="Cullen D."/>
        </authorList>
    </citation>
    <scope>NUCLEOTIDE SEQUENCE [LARGE SCALE GENOMIC DNA]</scope>
    <source>
        <strain evidence="2 3">11061_1 CR5-6</strain>
    </source>
</reference>
<dbReference type="PROSITE" id="PS50053">
    <property type="entry name" value="UBIQUITIN_2"/>
    <property type="match status" value="1"/>
</dbReference>
<accession>A0A0C3S1Q6</accession>
<evidence type="ECO:0000259" key="1">
    <source>
        <dbReference type="PROSITE" id="PS50053"/>
    </source>
</evidence>
<proteinExistence type="predicted"/>